<keyword evidence="4" id="KW-1185">Reference proteome</keyword>
<name>A0A0D0D0U9_9AGAR</name>
<sequence>MKRSHSLLESEADQRYMKVQVVSREFSESQEIIAQLEKEIEVLQKEAKRRDTVRKKAEMELDRKQRELDESIEEILNWVPKAIVDTQNKHNSTYRALRQTSLQLMECQSKLNIPVSLSLVDESDLIEDDPNPPRMVDAEATDISLLLGCEWLKSKDTHKREISALEKKVTSLENQLANLEAKHARLEAEHASCDKRFQKPGKQGNRGELAEVSVELPQTGNAGPQAEKEESLSDDSNLVCYCGFLS</sequence>
<dbReference type="AlphaFoldDB" id="A0A0D0D0U9"/>
<evidence type="ECO:0000256" key="1">
    <source>
        <dbReference type="SAM" id="Coils"/>
    </source>
</evidence>
<dbReference type="Proteomes" id="UP000053593">
    <property type="component" value="Unassembled WGS sequence"/>
</dbReference>
<feature type="coiled-coil region" evidence="1">
    <location>
        <begin position="19"/>
        <end position="74"/>
    </location>
</feature>
<keyword evidence="1" id="KW-0175">Coiled coil</keyword>
<reference evidence="3 4" key="1">
    <citation type="submission" date="2014-04" db="EMBL/GenBank/DDBJ databases">
        <title>Evolutionary Origins and Diversification of the Mycorrhizal Mutualists.</title>
        <authorList>
            <consortium name="DOE Joint Genome Institute"/>
            <consortium name="Mycorrhizal Genomics Consortium"/>
            <person name="Kohler A."/>
            <person name="Kuo A."/>
            <person name="Nagy L.G."/>
            <person name="Floudas D."/>
            <person name="Copeland A."/>
            <person name="Barry K.W."/>
            <person name="Cichocki N."/>
            <person name="Veneault-Fourrey C."/>
            <person name="LaButti K."/>
            <person name="Lindquist E.A."/>
            <person name="Lipzen A."/>
            <person name="Lundell T."/>
            <person name="Morin E."/>
            <person name="Murat C."/>
            <person name="Riley R."/>
            <person name="Ohm R."/>
            <person name="Sun H."/>
            <person name="Tunlid A."/>
            <person name="Henrissat B."/>
            <person name="Grigoriev I.V."/>
            <person name="Hibbett D.S."/>
            <person name="Martin F."/>
        </authorList>
    </citation>
    <scope>NUCLEOTIDE SEQUENCE [LARGE SCALE GENOMIC DNA]</scope>
    <source>
        <strain evidence="3 4">FD-317 M1</strain>
    </source>
</reference>
<dbReference type="OrthoDB" id="3056701at2759"/>
<accession>A0A0D0D0U9</accession>
<evidence type="ECO:0000313" key="3">
    <source>
        <dbReference type="EMBL" id="KIK62663.1"/>
    </source>
</evidence>
<protein>
    <submittedName>
        <fullName evidence="3">Uncharacterized protein</fullName>
    </submittedName>
</protein>
<organism evidence="3 4">
    <name type="scientific">Collybiopsis luxurians FD-317 M1</name>
    <dbReference type="NCBI Taxonomy" id="944289"/>
    <lineage>
        <taxon>Eukaryota</taxon>
        <taxon>Fungi</taxon>
        <taxon>Dikarya</taxon>
        <taxon>Basidiomycota</taxon>
        <taxon>Agaricomycotina</taxon>
        <taxon>Agaricomycetes</taxon>
        <taxon>Agaricomycetidae</taxon>
        <taxon>Agaricales</taxon>
        <taxon>Marasmiineae</taxon>
        <taxon>Omphalotaceae</taxon>
        <taxon>Collybiopsis</taxon>
        <taxon>Collybiopsis luxurians</taxon>
    </lineage>
</organism>
<evidence type="ECO:0000256" key="2">
    <source>
        <dbReference type="SAM" id="MobiDB-lite"/>
    </source>
</evidence>
<dbReference type="HOGENOM" id="CLU_1129158_0_0_1"/>
<feature type="region of interest" description="Disordered" evidence="2">
    <location>
        <begin position="192"/>
        <end position="234"/>
    </location>
</feature>
<gene>
    <name evidence="3" type="ORF">GYMLUDRAFT_242309</name>
</gene>
<evidence type="ECO:0000313" key="4">
    <source>
        <dbReference type="Proteomes" id="UP000053593"/>
    </source>
</evidence>
<proteinExistence type="predicted"/>
<dbReference type="EMBL" id="KN834766">
    <property type="protein sequence ID" value="KIK62663.1"/>
    <property type="molecule type" value="Genomic_DNA"/>
</dbReference>